<accession>A0A840RP11</accession>
<name>A0A840RP11_9BURK</name>
<evidence type="ECO:0000313" key="2">
    <source>
        <dbReference type="Proteomes" id="UP000571084"/>
    </source>
</evidence>
<reference evidence="1 2" key="1">
    <citation type="submission" date="2020-08" db="EMBL/GenBank/DDBJ databases">
        <title>Genomic Encyclopedia of Type Strains, Phase IV (KMG-IV): sequencing the most valuable type-strain genomes for metagenomic binning, comparative biology and taxonomic classification.</title>
        <authorList>
            <person name="Goeker M."/>
        </authorList>
    </citation>
    <scope>NUCLEOTIDE SEQUENCE [LARGE SCALE GENOMIC DNA]</scope>
    <source>
        <strain evidence="1 2">DSM 23240</strain>
    </source>
</reference>
<gene>
    <name evidence="1" type="ORF">HNR39_000546</name>
</gene>
<sequence>MRASWQVQIHAEDFPVRPFTQRKRRNCGIATLRARIKNVFRGLSQMGGKLMCCIGGICNPICTNLKAGSYNAEAYSIFKRMPPRSDQSEEKSTEKRLQS</sequence>
<dbReference type="AlphaFoldDB" id="A0A840RP11"/>
<comment type="caution">
    <text evidence="1">The sequence shown here is derived from an EMBL/GenBank/DDBJ whole genome shotgun (WGS) entry which is preliminary data.</text>
</comment>
<protein>
    <submittedName>
        <fullName evidence="1">Uncharacterized protein</fullName>
    </submittedName>
</protein>
<evidence type="ECO:0000313" key="1">
    <source>
        <dbReference type="EMBL" id="MBB5198736.1"/>
    </source>
</evidence>
<proteinExistence type="predicted"/>
<dbReference type="Proteomes" id="UP000571084">
    <property type="component" value="Unassembled WGS sequence"/>
</dbReference>
<dbReference type="EMBL" id="JACHHQ010000001">
    <property type="protein sequence ID" value="MBB5198736.1"/>
    <property type="molecule type" value="Genomic_DNA"/>
</dbReference>
<organism evidence="1 2">
    <name type="scientific">Glaciimonas immobilis</name>
    <dbReference type="NCBI Taxonomy" id="728004"/>
    <lineage>
        <taxon>Bacteria</taxon>
        <taxon>Pseudomonadati</taxon>
        <taxon>Pseudomonadota</taxon>
        <taxon>Betaproteobacteria</taxon>
        <taxon>Burkholderiales</taxon>
        <taxon>Oxalobacteraceae</taxon>
        <taxon>Glaciimonas</taxon>
    </lineage>
</organism>
<keyword evidence="2" id="KW-1185">Reference proteome</keyword>